<dbReference type="HOGENOM" id="CLU_048345_3_1_1"/>
<dbReference type="EnsemblPlants" id="Pp3c2_28550V3.1">
    <property type="protein sequence ID" value="Pp3c2_28550V3.1"/>
    <property type="gene ID" value="Pp3c2_28550"/>
</dbReference>
<reference evidence="5 7" key="2">
    <citation type="journal article" date="2018" name="Plant J.">
        <title>The Physcomitrella patens chromosome-scale assembly reveals moss genome structure and evolution.</title>
        <authorList>
            <person name="Lang D."/>
            <person name="Ullrich K.K."/>
            <person name="Murat F."/>
            <person name="Fuchs J."/>
            <person name="Jenkins J."/>
            <person name="Haas F.B."/>
            <person name="Piednoel M."/>
            <person name="Gundlach H."/>
            <person name="Van Bel M."/>
            <person name="Meyberg R."/>
            <person name="Vives C."/>
            <person name="Morata J."/>
            <person name="Symeonidi A."/>
            <person name="Hiss M."/>
            <person name="Muchero W."/>
            <person name="Kamisugi Y."/>
            <person name="Saleh O."/>
            <person name="Blanc G."/>
            <person name="Decker E.L."/>
            <person name="van Gessel N."/>
            <person name="Grimwood J."/>
            <person name="Hayes R.D."/>
            <person name="Graham S.W."/>
            <person name="Gunter L.E."/>
            <person name="McDaniel S.F."/>
            <person name="Hoernstein S.N.W."/>
            <person name="Larsson A."/>
            <person name="Li F.W."/>
            <person name="Perroud P.F."/>
            <person name="Phillips J."/>
            <person name="Ranjan P."/>
            <person name="Rokshar D.S."/>
            <person name="Rothfels C.J."/>
            <person name="Schneider L."/>
            <person name="Shu S."/>
            <person name="Stevenson D.W."/>
            <person name="Thummler F."/>
            <person name="Tillich M."/>
            <person name="Villarreal Aguilar J.C."/>
            <person name="Widiez T."/>
            <person name="Wong G.K."/>
            <person name="Wymore A."/>
            <person name="Zhang Y."/>
            <person name="Zimmer A.D."/>
            <person name="Quatrano R.S."/>
            <person name="Mayer K.F.X."/>
            <person name="Goodstein D."/>
            <person name="Casacuberta J.M."/>
            <person name="Vandepoele K."/>
            <person name="Reski R."/>
            <person name="Cuming A.C."/>
            <person name="Tuskan G.A."/>
            <person name="Maumus F."/>
            <person name="Salse J."/>
            <person name="Schmutz J."/>
            <person name="Rensing S.A."/>
        </authorList>
    </citation>
    <scope>NUCLEOTIDE SEQUENCE [LARGE SCALE GENOMIC DNA]</scope>
    <source>
        <strain evidence="6 7">cv. Gransden 2004</strain>
    </source>
</reference>
<dbReference type="GeneID" id="112279058"/>
<organism evidence="5">
    <name type="scientific">Physcomitrium patens</name>
    <name type="common">Spreading-leaved earth moss</name>
    <name type="synonym">Physcomitrella patens</name>
    <dbReference type="NCBI Taxonomy" id="3218"/>
    <lineage>
        <taxon>Eukaryota</taxon>
        <taxon>Viridiplantae</taxon>
        <taxon>Streptophyta</taxon>
        <taxon>Embryophyta</taxon>
        <taxon>Bryophyta</taxon>
        <taxon>Bryophytina</taxon>
        <taxon>Bryopsida</taxon>
        <taxon>Funariidae</taxon>
        <taxon>Funariales</taxon>
        <taxon>Funariaceae</taxon>
        <taxon>Physcomitrium</taxon>
    </lineage>
</organism>
<accession>A9RQG4</accession>
<dbReference type="AlphaFoldDB" id="A9RQG4"/>
<dbReference type="PANTHER" id="PTHR11122">
    <property type="entry name" value="APOSPORY-ASSOCIATED PROTEIN C-RELATED"/>
    <property type="match status" value="1"/>
</dbReference>
<sequence>MALLKLSSTLSTSAVSVVLSPPRSSSPASLTAHSNALSWKRSSLPSQASPLLSTMSSRALPSGVASPCASQATGVSAKLADDSSAPHETKGVKVQSGEGGLTKVVLSSPDGSNEAQVYLFGACITSWKTSDGKDLLFVRPDAIFTGQKPISGGIPHCFPQFGPGPIQQHGFARNMLWVIESAQSDDETTTLVLSLQPSDYSRKIWLHEFSNTYKIVLGVDKLTTELTVKNTDTNPFSFTAALHSYFRADISKTSVAGLKGCTKLDKPYEDPANPIQGLEDRNVIEFPGFVDTMYKNTPDELLLDNGLGTKISVRNDGWTDAVLWNPHLTLNSSYKDFVCVENAQLVPVELQPGESWTAKQYLNPV</sequence>
<dbReference type="InterPro" id="IPR025532">
    <property type="entry name" value="G6P_1-epimerase"/>
</dbReference>
<dbReference type="Proteomes" id="UP000006727">
    <property type="component" value="Chromosome 2"/>
</dbReference>
<gene>
    <name evidence="6" type="primary">LOC112279058</name>
    <name evidence="5" type="ORF">PHYPA_003329</name>
</gene>
<dbReference type="InterPro" id="IPR008183">
    <property type="entry name" value="Aldose_1/G6P_1-epimerase"/>
</dbReference>
<proteinExistence type="inferred from homology"/>
<dbReference type="RefSeq" id="XP_024368896.1">
    <property type="nucleotide sequence ID" value="XM_024513128.2"/>
</dbReference>
<dbReference type="GO" id="GO:0005975">
    <property type="term" value="P:carbohydrate metabolic process"/>
    <property type="evidence" value="ECO:0007669"/>
    <property type="project" value="InterPro"/>
</dbReference>
<reference evidence="5 7" key="1">
    <citation type="journal article" date="2008" name="Science">
        <title>The Physcomitrella genome reveals evolutionary insights into the conquest of land by plants.</title>
        <authorList>
            <person name="Rensing S."/>
            <person name="Lang D."/>
            <person name="Zimmer A."/>
            <person name="Terry A."/>
            <person name="Salamov A."/>
            <person name="Shapiro H."/>
            <person name="Nishiyama T."/>
            <person name="Perroud P.-F."/>
            <person name="Lindquist E."/>
            <person name="Kamisugi Y."/>
            <person name="Tanahashi T."/>
            <person name="Sakakibara K."/>
            <person name="Fujita T."/>
            <person name="Oishi K."/>
            <person name="Shin-I T."/>
            <person name="Kuroki Y."/>
            <person name="Toyoda A."/>
            <person name="Suzuki Y."/>
            <person name="Hashimoto A."/>
            <person name="Yamaguchi K."/>
            <person name="Sugano A."/>
            <person name="Kohara Y."/>
            <person name="Fujiyama A."/>
            <person name="Anterola A."/>
            <person name="Aoki S."/>
            <person name="Ashton N."/>
            <person name="Barbazuk W.B."/>
            <person name="Barker E."/>
            <person name="Bennetzen J."/>
            <person name="Bezanilla M."/>
            <person name="Blankenship R."/>
            <person name="Cho S.H."/>
            <person name="Dutcher S."/>
            <person name="Estelle M."/>
            <person name="Fawcett J.A."/>
            <person name="Gundlach H."/>
            <person name="Hanada K."/>
            <person name="Heyl A."/>
            <person name="Hicks K.A."/>
            <person name="Hugh J."/>
            <person name="Lohr M."/>
            <person name="Mayer K."/>
            <person name="Melkozernov A."/>
            <person name="Murata T."/>
            <person name="Nelson D."/>
            <person name="Pils B."/>
            <person name="Prigge M."/>
            <person name="Reiss B."/>
            <person name="Renner T."/>
            <person name="Rombauts S."/>
            <person name="Rushton P."/>
            <person name="Sanderfoot A."/>
            <person name="Schween G."/>
            <person name="Shiu S.-H."/>
            <person name="Stueber K."/>
            <person name="Theodoulou F.L."/>
            <person name="Tu H."/>
            <person name="Van de Peer Y."/>
            <person name="Verrier P.J."/>
            <person name="Waters E."/>
            <person name="Wood A."/>
            <person name="Yang L."/>
            <person name="Cove D."/>
            <person name="Cuming A."/>
            <person name="Hasebe M."/>
            <person name="Lucas S."/>
            <person name="Mishler D.B."/>
            <person name="Reski R."/>
            <person name="Grigoriev I."/>
            <person name="Quatrano R.S."/>
            <person name="Boore J.L."/>
        </authorList>
    </citation>
    <scope>NUCLEOTIDE SEQUENCE [LARGE SCALE GENOMIC DNA]</scope>
    <source>
        <strain evidence="6 7">cv. Gransden 2004</strain>
    </source>
</reference>
<dbReference type="Gene3D" id="2.70.98.10">
    <property type="match status" value="1"/>
</dbReference>
<dbReference type="Gramene" id="Pp3c2_28550V3.2">
    <property type="protein sequence ID" value="Pp3c2_28550V3.2"/>
    <property type="gene ID" value="Pp3c2_28550"/>
</dbReference>
<evidence type="ECO:0000256" key="4">
    <source>
        <dbReference type="ARBA" id="ARBA00023235"/>
    </source>
</evidence>
<evidence type="ECO:0000313" key="5">
    <source>
        <dbReference type="EMBL" id="PNR60536.1"/>
    </source>
</evidence>
<dbReference type="Gramene" id="Pp3c2_28550V3.1">
    <property type="protein sequence ID" value="Pp3c2_28550V3.1"/>
    <property type="gene ID" value="Pp3c2_28550"/>
</dbReference>
<dbReference type="EMBL" id="ABEU02000002">
    <property type="protein sequence ID" value="PNR60536.1"/>
    <property type="molecule type" value="Genomic_DNA"/>
</dbReference>
<comment type="catalytic activity">
    <reaction evidence="1">
        <text>alpha-D-glucose 6-phosphate = beta-D-glucose 6-phosphate</text>
        <dbReference type="Rhea" id="RHEA:16249"/>
        <dbReference type="ChEBI" id="CHEBI:58225"/>
        <dbReference type="ChEBI" id="CHEBI:58247"/>
        <dbReference type="EC" id="5.1.3.15"/>
    </reaction>
</comment>
<evidence type="ECO:0000313" key="6">
    <source>
        <dbReference type="EnsemblPlants" id="Pp3c2_28550V3.1"/>
    </source>
</evidence>
<dbReference type="eggNOG" id="KOG1594">
    <property type="taxonomic scope" value="Eukaryota"/>
</dbReference>
<dbReference type="Pfam" id="PF01263">
    <property type="entry name" value="Aldose_epim"/>
    <property type="match status" value="1"/>
</dbReference>
<dbReference type="STRING" id="3218.A9RQG4"/>
<dbReference type="OrthoDB" id="1659429at2759"/>
<dbReference type="InterPro" id="IPR011013">
    <property type="entry name" value="Gal_mutarotase_sf_dom"/>
</dbReference>
<keyword evidence="7" id="KW-1185">Reference proteome</keyword>
<dbReference type="Gramene" id="Pp3c2_28550V3.3">
    <property type="protein sequence ID" value="Pp3c2_28550V3.3"/>
    <property type="gene ID" value="Pp3c2_28550"/>
</dbReference>
<dbReference type="OMA" id="WVIESAQ"/>
<evidence type="ECO:0000256" key="2">
    <source>
        <dbReference type="ARBA" id="ARBA00005866"/>
    </source>
</evidence>
<protein>
    <recommendedName>
        <fullName evidence="3">glucose-6-phosphate 1-epimerase</fullName>
        <ecNumber evidence="3">5.1.3.15</ecNumber>
    </recommendedName>
</protein>
<dbReference type="EnsemblPlants" id="Pp3c2_28550V3.3">
    <property type="protein sequence ID" value="Pp3c2_28550V3.3"/>
    <property type="gene ID" value="Pp3c2_28550"/>
</dbReference>
<dbReference type="SUPFAM" id="SSF74650">
    <property type="entry name" value="Galactose mutarotase-like"/>
    <property type="match status" value="1"/>
</dbReference>
<dbReference type="EC" id="5.1.3.15" evidence="3"/>
<reference evidence="6" key="3">
    <citation type="submission" date="2020-12" db="UniProtKB">
        <authorList>
            <consortium name="EnsemblPlants"/>
        </authorList>
    </citation>
    <scope>IDENTIFICATION</scope>
</reference>
<dbReference type="GO" id="GO:0030246">
    <property type="term" value="F:carbohydrate binding"/>
    <property type="evidence" value="ECO:0007669"/>
    <property type="project" value="InterPro"/>
</dbReference>
<dbReference type="PANTHER" id="PTHR11122:SF39">
    <property type="entry name" value="GLUCOSE-6-PHOSPHATE 1-EPIMERASE"/>
    <property type="match status" value="1"/>
</dbReference>
<dbReference type="InterPro" id="IPR014718">
    <property type="entry name" value="GH-type_carb-bd"/>
</dbReference>
<name>A9RQG4_PHYPA</name>
<keyword evidence="4" id="KW-0413">Isomerase</keyword>
<dbReference type="EnsemblPlants" id="Pp3c2_28550V3.2">
    <property type="protein sequence ID" value="Pp3c2_28550V3.2"/>
    <property type="gene ID" value="Pp3c2_28550"/>
</dbReference>
<dbReference type="CDD" id="cd09020">
    <property type="entry name" value="D-hex-6-P-epi_like"/>
    <property type="match status" value="1"/>
</dbReference>
<comment type="similarity">
    <text evidence="2">Belongs to the glucose-6-phosphate 1-epimerase family.</text>
</comment>
<evidence type="ECO:0000313" key="7">
    <source>
        <dbReference type="Proteomes" id="UP000006727"/>
    </source>
</evidence>
<dbReference type="PaxDb" id="3218-PP1S22_206V6.1"/>
<dbReference type="GO" id="GO:0005737">
    <property type="term" value="C:cytoplasm"/>
    <property type="evidence" value="ECO:0000318"/>
    <property type="project" value="GO_Central"/>
</dbReference>
<evidence type="ECO:0000256" key="1">
    <source>
        <dbReference type="ARBA" id="ARBA00001096"/>
    </source>
</evidence>
<dbReference type="GO" id="GO:0047938">
    <property type="term" value="F:glucose-6-phosphate 1-epimerase activity"/>
    <property type="evidence" value="ECO:0000318"/>
    <property type="project" value="GO_Central"/>
</dbReference>
<evidence type="ECO:0000256" key="3">
    <source>
        <dbReference type="ARBA" id="ARBA00012083"/>
    </source>
</evidence>